<proteinExistence type="predicted"/>
<sequence length="331" mass="37637">MAAPAADPAIEIDPQVLHDDGSSIQDYTDELNSLTTSLTRSATDYPYENGRRYHAFRSGVYPLPNDEPELERLNVVHHMLKKALGDRLHLAPAEHFHRVLDIGTGTGIWAIEMADAHPGAEFWGNDLSPIQPTWVPPNLHFEVDDIEARWVFPAPFDFIYSRALPCAVSDWPRLIRQAWHNLKPGGWIEFQDFNMEFYAEDGSYSQNSHTAQYIGMLIESARRAGKEPSPGPKLEGWIRDSGFQNVTHKKIRLPVGPWPKDQDQKDVGLFNLVQCIDGLQAFSMRLFTSTLGWQPEEVEVLCARVRTELKNKSAHRLLDYHVVYAQKPNVE</sequence>
<dbReference type="Gene3D" id="3.40.50.150">
    <property type="entry name" value="Vaccinia Virus protein VP39"/>
    <property type="match status" value="1"/>
</dbReference>
<protein>
    <submittedName>
        <fullName evidence="1">S-adenosyl-L-methionine-dependent methyltransferase</fullName>
    </submittedName>
</protein>
<organism evidence="1 2">
    <name type="scientific">Amniculicola lignicola CBS 123094</name>
    <dbReference type="NCBI Taxonomy" id="1392246"/>
    <lineage>
        <taxon>Eukaryota</taxon>
        <taxon>Fungi</taxon>
        <taxon>Dikarya</taxon>
        <taxon>Ascomycota</taxon>
        <taxon>Pezizomycotina</taxon>
        <taxon>Dothideomycetes</taxon>
        <taxon>Pleosporomycetidae</taxon>
        <taxon>Pleosporales</taxon>
        <taxon>Amniculicolaceae</taxon>
        <taxon>Amniculicola</taxon>
    </lineage>
</organism>
<evidence type="ECO:0000313" key="1">
    <source>
        <dbReference type="EMBL" id="KAF1993125.1"/>
    </source>
</evidence>
<dbReference type="Pfam" id="PF13489">
    <property type="entry name" value="Methyltransf_23"/>
    <property type="match status" value="1"/>
</dbReference>
<name>A0A6A5W1Y0_9PLEO</name>
<evidence type="ECO:0000313" key="2">
    <source>
        <dbReference type="Proteomes" id="UP000799779"/>
    </source>
</evidence>
<dbReference type="CDD" id="cd02440">
    <property type="entry name" value="AdoMet_MTases"/>
    <property type="match status" value="1"/>
</dbReference>
<accession>A0A6A5W1Y0</accession>
<reference evidence="1" key="1">
    <citation type="journal article" date="2020" name="Stud. Mycol.">
        <title>101 Dothideomycetes genomes: a test case for predicting lifestyles and emergence of pathogens.</title>
        <authorList>
            <person name="Haridas S."/>
            <person name="Albert R."/>
            <person name="Binder M."/>
            <person name="Bloem J."/>
            <person name="Labutti K."/>
            <person name="Salamov A."/>
            <person name="Andreopoulos B."/>
            <person name="Baker S."/>
            <person name="Barry K."/>
            <person name="Bills G."/>
            <person name="Bluhm B."/>
            <person name="Cannon C."/>
            <person name="Castanera R."/>
            <person name="Culley D."/>
            <person name="Daum C."/>
            <person name="Ezra D."/>
            <person name="Gonzalez J."/>
            <person name="Henrissat B."/>
            <person name="Kuo A."/>
            <person name="Liang C."/>
            <person name="Lipzen A."/>
            <person name="Lutzoni F."/>
            <person name="Magnuson J."/>
            <person name="Mondo S."/>
            <person name="Nolan M."/>
            <person name="Ohm R."/>
            <person name="Pangilinan J."/>
            <person name="Park H.-J."/>
            <person name="Ramirez L."/>
            <person name="Alfaro M."/>
            <person name="Sun H."/>
            <person name="Tritt A."/>
            <person name="Yoshinaga Y."/>
            <person name="Zwiers L.-H."/>
            <person name="Turgeon B."/>
            <person name="Goodwin S."/>
            <person name="Spatafora J."/>
            <person name="Crous P."/>
            <person name="Grigoriev I."/>
        </authorList>
    </citation>
    <scope>NUCLEOTIDE SEQUENCE</scope>
    <source>
        <strain evidence="1">CBS 123094</strain>
    </source>
</reference>
<dbReference type="PANTHER" id="PTHR43591">
    <property type="entry name" value="METHYLTRANSFERASE"/>
    <property type="match status" value="1"/>
</dbReference>
<gene>
    <name evidence="1" type="ORF">P154DRAFT_504005</name>
</gene>
<dbReference type="PANTHER" id="PTHR43591:SF24">
    <property type="entry name" value="2-METHOXY-6-POLYPRENYL-1,4-BENZOQUINOL METHYLASE, MITOCHONDRIAL"/>
    <property type="match status" value="1"/>
</dbReference>
<keyword evidence="2" id="KW-1185">Reference proteome</keyword>
<dbReference type="SUPFAM" id="SSF53335">
    <property type="entry name" value="S-adenosyl-L-methionine-dependent methyltransferases"/>
    <property type="match status" value="1"/>
</dbReference>
<dbReference type="GO" id="GO:0032259">
    <property type="term" value="P:methylation"/>
    <property type="evidence" value="ECO:0007669"/>
    <property type="project" value="UniProtKB-KW"/>
</dbReference>
<dbReference type="Proteomes" id="UP000799779">
    <property type="component" value="Unassembled WGS sequence"/>
</dbReference>
<dbReference type="OrthoDB" id="2013972at2759"/>
<dbReference type="EMBL" id="ML977729">
    <property type="protein sequence ID" value="KAF1993125.1"/>
    <property type="molecule type" value="Genomic_DNA"/>
</dbReference>
<dbReference type="AlphaFoldDB" id="A0A6A5W1Y0"/>
<keyword evidence="1" id="KW-0808">Transferase</keyword>
<dbReference type="GO" id="GO:0008168">
    <property type="term" value="F:methyltransferase activity"/>
    <property type="evidence" value="ECO:0007669"/>
    <property type="project" value="UniProtKB-KW"/>
</dbReference>
<dbReference type="InterPro" id="IPR029063">
    <property type="entry name" value="SAM-dependent_MTases_sf"/>
</dbReference>
<keyword evidence="1" id="KW-0489">Methyltransferase</keyword>